<organism evidence="2 3">
    <name type="scientific">Candidatus Criblamydia sequanensis CRIB-18</name>
    <dbReference type="NCBI Taxonomy" id="1437425"/>
    <lineage>
        <taxon>Bacteria</taxon>
        <taxon>Pseudomonadati</taxon>
        <taxon>Chlamydiota</taxon>
        <taxon>Chlamydiia</taxon>
        <taxon>Parachlamydiales</taxon>
        <taxon>Candidatus Criblamydiaceae</taxon>
        <taxon>Candidatus Criblamydia</taxon>
    </lineage>
</organism>
<feature type="transmembrane region" description="Helical" evidence="1">
    <location>
        <begin position="45"/>
        <end position="71"/>
    </location>
</feature>
<dbReference type="AlphaFoldDB" id="A0A090D2X5"/>
<dbReference type="Proteomes" id="UP000031552">
    <property type="component" value="Unassembled WGS sequence"/>
</dbReference>
<dbReference type="RefSeq" id="WP_041018593.1">
    <property type="nucleotide sequence ID" value="NZ_CCEJ010000012.1"/>
</dbReference>
<gene>
    <name evidence="2" type="ORF">CSEC_2229</name>
</gene>
<name>A0A090D2X5_9BACT</name>
<keyword evidence="1" id="KW-0472">Membrane</keyword>
<proteinExistence type="predicted"/>
<reference evidence="2" key="2">
    <citation type="submission" date="2014-09" db="EMBL/GenBank/DDBJ databases">
        <title>Criblamydia sequanensis harbors a mega-plasmid encoding arsenite resistance.</title>
        <authorList>
            <person name="Bertelli C."/>
            <person name="Goesmann A."/>
            <person name="Greub G."/>
        </authorList>
    </citation>
    <scope>NUCLEOTIDE SEQUENCE [LARGE SCALE GENOMIC DNA]</scope>
    <source>
        <strain evidence="2">CRIB-18</strain>
    </source>
</reference>
<protein>
    <submittedName>
        <fullName evidence="2">Membrane protein</fullName>
    </submittedName>
</protein>
<comment type="caution">
    <text evidence="2">The sequence shown here is derived from an EMBL/GenBank/DDBJ whole genome shotgun (WGS) entry which is preliminary data.</text>
</comment>
<keyword evidence="1" id="KW-0812">Transmembrane</keyword>
<dbReference type="EMBL" id="CCEJ010000012">
    <property type="protein sequence ID" value="CDR35035.1"/>
    <property type="molecule type" value="Genomic_DNA"/>
</dbReference>
<reference evidence="2" key="1">
    <citation type="submission" date="2013-12" db="EMBL/GenBank/DDBJ databases">
        <authorList>
            <person name="Linke B."/>
        </authorList>
    </citation>
    <scope>NUCLEOTIDE SEQUENCE [LARGE SCALE GENOMIC DNA]</scope>
    <source>
        <strain evidence="2">CRIB-18</strain>
    </source>
</reference>
<evidence type="ECO:0000313" key="3">
    <source>
        <dbReference type="Proteomes" id="UP000031552"/>
    </source>
</evidence>
<evidence type="ECO:0000256" key="1">
    <source>
        <dbReference type="SAM" id="Phobius"/>
    </source>
</evidence>
<sequence>MDCRLPELSLPARFIEHKSPDVFSSKSIHPSDNNLKFTLIKTASFALQIFLFLGSLFLLIPILRQLILLVLPKEFSQERQIFVQKIEERKIEVLSRTFDEFKALSCQDLEGLEEDSKFETELKRLFKCLEKKENSLKIQHSLKKIYETKSYREMMESSVKHPLLTLFHRLGTALRTDVIGMDILREYGKTILEKGNLPDFKDREITWHEMGNFMVETFNNRSSPSFDTPLEMGFFLLQDLSLLFSAPKIVGLFGSSVEDFNPYERGNFNLATLDYIFGDQTERKVRFFHGPGPGITSDRMLSLQLDSLKANENGLHLQHSMENYNKPGERQRLHQLKTFEENSKDKMRLFLTPVDGDIWHMKSDYANWSSASQFLAKYKQAAIRGESDQKGYRTLFDPSNLPKESFYIGKDVMSDEQFESGFDLAADIFDEASLLQNPYWNEMISKGNEGKRILAKGLQVFVQALTSIGAMAKLAKDGEGQEGPLTFGQACMEDIDRGAAVNVATRLLMMRLSGQKIKASELSEIIGTIIGRAELSSGRRIMKDRFEGLASFIFLVGSHPEEKVDESLKAHFKKMFFDNEEFSASIASLN</sequence>
<keyword evidence="1" id="KW-1133">Transmembrane helix</keyword>
<accession>A0A090D2X5</accession>
<keyword evidence="3" id="KW-1185">Reference proteome</keyword>
<evidence type="ECO:0000313" key="2">
    <source>
        <dbReference type="EMBL" id="CDR35035.1"/>
    </source>
</evidence>